<protein>
    <recommendedName>
        <fullName evidence="3">Ycf55</fullName>
    </recommendedName>
</protein>
<dbReference type="RefSeq" id="YP_009392174.1">
    <property type="nucleotide sequence ID" value="NC_035262.1"/>
</dbReference>
<reference evidence="2" key="1">
    <citation type="journal article" date="2017" name="J. Phycol.">
        <title>Analysis of chloroplast genomes and a supermatrix inform reclassification of the Rhodomelaceae (Rhodophyta).</title>
        <authorList>
            <person name="Diaz-Tapia P."/>
            <person name="Maggs C.A."/>
            <person name="West J.A."/>
            <person name="Verbruggen H."/>
        </authorList>
    </citation>
    <scope>NUCLEOTIDE SEQUENCE</scope>
    <source>
        <strain evidence="2">JW2841</strain>
    </source>
</reference>
<feature type="transmembrane region" description="Helical" evidence="1">
    <location>
        <begin position="285"/>
        <end position="310"/>
    </location>
</feature>
<dbReference type="AlphaFoldDB" id="A0A1Z1M3Y4"/>
<proteinExistence type="predicted"/>
<keyword evidence="2" id="KW-0150">Chloroplast</keyword>
<geneLocation type="chloroplast" evidence="2"/>
<dbReference type="EMBL" id="MF101415">
    <property type="protein sequence ID" value="ARW60736.1"/>
    <property type="molecule type" value="Genomic_DNA"/>
</dbReference>
<keyword evidence="1" id="KW-0812">Transmembrane</keyword>
<gene>
    <name evidence="2" type="primary">ycf55</name>
</gene>
<keyword evidence="2" id="KW-0934">Plastid</keyword>
<keyword evidence="1" id="KW-0472">Membrane</keyword>
<dbReference type="GeneID" id="33353667"/>
<dbReference type="Pfam" id="PF12452">
    <property type="entry name" value="DUF3685"/>
    <property type="match status" value="1"/>
</dbReference>
<sequence>MIKYWPNQRSINLNNITVDLFFSIENKLKYNLSNCTNFYLHIDILNNLNKRKIFSIILNELRQLILELIELNLTHNNLRALKQKILMIFMDRVYYRFSLVTHKFDKDNKELLRIENDTFIEELLTYLLFGSSYINQDTFLFDSMYTPYYHVQILFENFIITISNITIERLILKLRSYTQINYFLNKRKICNRSYLSNRSIALFINNLKWQRILSLYLYEPKSLYNERQQIWIIGKQGISTKYIYTKKIEKLKKLSQFRILLLLWLEVKDIIIPKIEKFLIQIGKYIIYFSINLLSNIILISIRIIIFYIIKSNKTLR</sequence>
<accession>A0A1Z1M3Y4</accession>
<organism evidence="2">
    <name type="scientific">Osmundaria fimbriata</name>
    <name type="common">Red alga</name>
    <name type="synonym">Delesseria fimbriata</name>
    <dbReference type="NCBI Taxonomy" id="228265"/>
    <lineage>
        <taxon>Eukaryota</taxon>
        <taxon>Rhodophyta</taxon>
        <taxon>Florideophyceae</taxon>
        <taxon>Rhodymeniophycidae</taxon>
        <taxon>Ceramiales</taxon>
        <taxon>Rhodomelaceae</taxon>
        <taxon>Amansieae</taxon>
        <taxon>Osmundaria</taxon>
    </lineage>
</organism>
<evidence type="ECO:0000313" key="2">
    <source>
        <dbReference type="EMBL" id="ARW60736.1"/>
    </source>
</evidence>
<dbReference type="PIRSF" id="PIRSF036962">
    <property type="entry name" value="UCP036962_SignTr_Ycf55"/>
    <property type="match status" value="1"/>
</dbReference>
<keyword evidence="1" id="KW-1133">Transmembrane helix</keyword>
<evidence type="ECO:0008006" key="3">
    <source>
        <dbReference type="Google" id="ProtNLM"/>
    </source>
</evidence>
<dbReference type="InterPro" id="IPR017077">
    <property type="entry name" value="Uncharacterised_Ycf55_algae"/>
</dbReference>
<name>A0A1Z1M3Y4_OSMFI</name>
<evidence type="ECO:0000256" key="1">
    <source>
        <dbReference type="SAM" id="Phobius"/>
    </source>
</evidence>
<dbReference type="InterPro" id="IPR022552">
    <property type="entry name" value="UPF_Ycf55"/>
</dbReference>